<name>A0A858R645_9PROT</name>
<evidence type="ECO:0000313" key="2">
    <source>
        <dbReference type="EMBL" id="QJE72536.1"/>
    </source>
</evidence>
<feature type="transmembrane region" description="Helical" evidence="1">
    <location>
        <begin position="29"/>
        <end position="46"/>
    </location>
</feature>
<accession>A0A858R645</accession>
<keyword evidence="1" id="KW-0812">Transmembrane</keyword>
<keyword evidence="3" id="KW-1185">Reference proteome</keyword>
<keyword evidence="1" id="KW-1133">Transmembrane helix</keyword>
<gene>
    <name evidence="2" type="ORF">HHL28_04975</name>
</gene>
<dbReference type="EMBL" id="CP051775">
    <property type="protein sequence ID" value="QJE72536.1"/>
    <property type="molecule type" value="Genomic_DNA"/>
</dbReference>
<dbReference type="AlphaFoldDB" id="A0A858R645"/>
<dbReference type="KEGG" id="acru:HHL28_04975"/>
<evidence type="ECO:0000256" key="1">
    <source>
        <dbReference type="SAM" id="Phobius"/>
    </source>
</evidence>
<reference evidence="2" key="1">
    <citation type="submission" date="2020-04" db="EMBL/GenBank/DDBJ databases">
        <title>A desert anoxygenic phototrophic bacterium fixes CO2 using RubisCO under aerobic conditions.</title>
        <authorList>
            <person name="Tang K."/>
        </authorList>
    </citation>
    <scope>NUCLEOTIDE SEQUENCE [LARGE SCALE GENOMIC DNA]</scope>
    <source>
        <strain evidence="2">MIMtkB3</strain>
    </source>
</reference>
<proteinExistence type="predicted"/>
<dbReference type="Proteomes" id="UP000501891">
    <property type="component" value="Chromosome"/>
</dbReference>
<protein>
    <submittedName>
        <fullName evidence="2">Uncharacterized protein</fullName>
    </submittedName>
</protein>
<sequence>MATNPDPTGPARSAWERIEEMVTDVNPDLWLAGAVFAVIVPWLNILV</sequence>
<keyword evidence="1" id="KW-0472">Membrane</keyword>
<organism evidence="2 3">
    <name type="scientific">Aerophototrophica crusticola</name>
    <dbReference type="NCBI Taxonomy" id="1709002"/>
    <lineage>
        <taxon>Bacteria</taxon>
        <taxon>Pseudomonadati</taxon>
        <taxon>Pseudomonadota</taxon>
        <taxon>Alphaproteobacteria</taxon>
        <taxon>Rhodospirillales</taxon>
        <taxon>Rhodospirillaceae</taxon>
        <taxon>Aerophototrophica</taxon>
    </lineage>
</organism>
<evidence type="ECO:0000313" key="3">
    <source>
        <dbReference type="Proteomes" id="UP000501891"/>
    </source>
</evidence>